<name>A0ABR4QD76_9CEST</name>
<keyword evidence="2" id="KW-1185">Reference proteome</keyword>
<dbReference type="SUPFAM" id="SSF55298">
    <property type="entry name" value="YjgF-like"/>
    <property type="match status" value="1"/>
</dbReference>
<evidence type="ECO:0000313" key="2">
    <source>
        <dbReference type="Proteomes" id="UP001651158"/>
    </source>
</evidence>
<dbReference type="EMBL" id="JAKROA010000004">
    <property type="protein sequence ID" value="KAL5107533.1"/>
    <property type="molecule type" value="Genomic_DNA"/>
</dbReference>
<dbReference type="Proteomes" id="UP001651158">
    <property type="component" value="Unassembled WGS sequence"/>
</dbReference>
<dbReference type="PANTHER" id="PTHR12196:SF2">
    <property type="entry name" value="DIPHTHINE--AMMONIA LIGASE"/>
    <property type="match status" value="1"/>
</dbReference>
<gene>
    <name evidence="1" type="ORF">TcWFU_003243</name>
</gene>
<dbReference type="GO" id="GO:0016874">
    <property type="term" value="F:ligase activity"/>
    <property type="evidence" value="ECO:0007669"/>
    <property type="project" value="UniProtKB-KW"/>
</dbReference>
<comment type="caution">
    <text evidence="1">The sequence shown here is derived from an EMBL/GenBank/DDBJ whole genome shotgun (WGS) entry which is preliminary data.</text>
</comment>
<proteinExistence type="predicted"/>
<accession>A0ABR4QD76</accession>
<reference evidence="1 2" key="1">
    <citation type="journal article" date="2022" name="Front. Cell. Infect. Microbiol.">
        <title>The Genomes of Two Strains of Taenia crassiceps the Animal Model for the Study of Human Cysticercosis.</title>
        <authorList>
            <person name="Bobes R.J."/>
            <person name="Estrada K."/>
            <person name="Rios-Valencia D.G."/>
            <person name="Calderon-Gallegos A."/>
            <person name="de la Torre P."/>
            <person name="Carrero J.C."/>
            <person name="Sanchez-Flores A."/>
            <person name="Laclette J.P."/>
        </authorList>
    </citation>
    <scope>NUCLEOTIDE SEQUENCE [LARGE SCALE GENOMIC DNA]</scope>
    <source>
        <strain evidence="1">WFUcys</strain>
    </source>
</reference>
<dbReference type="Gene3D" id="3.30.1330.40">
    <property type="entry name" value="RutC-like"/>
    <property type="match status" value="1"/>
</dbReference>
<organism evidence="1 2">
    <name type="scientific">Taenia crassiceps</name>
    <dbReference type="NCBI Taxonomy" id="6207"/>
    <lineage>
        <taxon>Eukaryota</taxon>
        <taxon>Metazoa</taxon>
        <taxon>Spiralia</taxon>
        <taxon>Lophotrochozoa</taxon>
        <taxon>Platyhelminthes</taxon>
        <taxon>Cestoda</taxon>
        <taxon>Eucestoda</taxon>
        <taxon>Cyclophyllidea</taxon>
        <taxon>Taeniidae</taxon>
        <taxon>Taenia</taxon>
    </lineage>
</organism>
<sequence length="402" mass="44694">MHRRPFVSTEDRLADLSNAVPLEISRDVSNMAGRNCSFCNQSQLTSVNGTPGILRADRSMVEKDLHLRLKRATQNAFSKLELLLNGFGLSLDHVIHCHLTTSAELSDPSVLDSIDSLLRQIFGNSSARRRVGSVPPSLVCLSSPWPLNALNRFLDFEVDKDEIVVVAVSTIVVAVGMEHTTDVEAMRVRSLSHWAPAVTGFHSQAIRFASECLYSSQIGLLPETLELPSPSASTALQSESLQPHIEQQCWLALRHVHRVMKVMEPGGWRALFYSVVYATSVDVLQRVRDNFHATVCSSITTADRRVWCACDTRVTWAVVNALPKGAVVQWQFATSRRLLHHRVIVPVVNTDEIPPASDPRCCRFVLFKCGVVVPPHLELPIVPVVRFLDESVNYVCVNLCCE</sequence>
<dbReference type="InterPro" id="IPR030662">
    <property type="entry name" value="DPH6/MJ0570"/>
</dbReference>
<protein>
    <submittedName>
        <fullName evidence="1">Diphthine--ammonia ligase</fullName>
    </submittedName>
</protein>
<dbReference type="InterPro" id="IPR035959">
    <property type="entry name" value="RutC-like_sf"/>
</dbReference>
<dbReference type="PANTHER" id="PTHR12196">
    <property type="entry name" value="DOMAIN OF UNKNOWN FUNCTION 71 DUF71 -CONTAINING PROTEIN"/>
    <property type="match status" value="1"/>
</dbReference>
<keyword evidence="1" id="KW-0436">Ligase</keyword>
<evidence type="ECO:0000313" key="1">
    <source>
        <dbReference type="EMBL" id="KAL5107533.1"/>
    </source>
</evidence>